<name>A0A9D1MM62_9FIRM</name>
<evidence type="ECO:0000313" key="8">
    <source>
        <dbReference type="EMBL" id="HIU63103.1"/>
    </source>
</evidence>
<evidence type="ECO:0000256" key="2">
    <source>
        <dbReference type="ARBA" id="ARBA00022552"/>
    </source>
</evidence>
<dbReference type="EMBL" id="DVNJ01000029">
    <property type="protein sequence ID" value="HIU63103.1"/>
    <property type="molecule type" value="Genomic_DNA"/>
</dbReference>
<evidence type="ECO:0000256" key="4">
    <source>
        <dbReference type="ARBA" id="ARBA00022679"/>
    </source>
</evidence>
<evidence type="ECO:0000259" key="7">
    <source>
        <dbReference type="Pfam" id="PF00590"/>
    </source>
</evidence>
<evidence type="ECO:0000256" key="5">
    <source>
        <dbReference type="ARBA" id="ARBA00022691"/>
    </source>
</evidence>
<comment type="similarity">
    <text evidence="6">Belongs to the methyltransferase superfamily. RsmI family.</text>
</comment>
<keyword evidence="1 6" id="KW-0963">Cytoplasm</keyword>
<feature type="domain" description="Tetrapyrrole methylase" evidence="7">
    <location>
        <begin position="7"/>
        <end position="204"/>
    </location>
</feature>
<comment type="function">
    <text evidence="6">Catalyzes the 2'-O-methylation of the ribose of cytidine 1402 (C1402) in 16S rRNA.</text>
</comment>
<reference evidence="8" key="2">
    <citation type="journal article" date="2021" name="PeerJ">
        <title>Extensive microbial diversity within the chicken gut microbiome revealed by metagenomics and culture.</title>
        <authorList>
            <person name="Gilroy R."/>
            <person name="Ravi A."/>
            <person name="Getino M."/>
            <person name="Pursley I."/>
            <person name="Horton D.L."/>
            <person name="Alikhan N.F."/>
            <person name="Baker D."/>
            <person name="Gharbi K."/>
            <person name="Hall N."/>
            <person name="Watson M."/>
            <person name="Adriaenssens E.M."/>
            <person name="Foster-Nyarko E."/>
            <person name="Jarju S."/>
            <person name="Secka A."/>
            <person name="Antonio M."/>
            <person name="Oren A."/>
            <person name="Chaudhuri R.R."/>
            <person name="La Ragione R."/>
            <person name="Hildebrand F."/>
            <person name="Pallen M.J."/>
        </authorList>
    </citation>
    <scope>NUCLEOTIDE SEQUENCE</scope>
    <source>
        <strain evidence="8">9366</strain>
    </source>
</reference>
<dbReference type="PANTHER" id="PTHR46111:SF1">
    <property type="entry name" value="RIBOSOMAL RNA SMALL SUBUNIT METHYLTRANSFERASE I"/>
    <property type="match status" value="1"/>
</dbReference>
<comment type="caution">
    <text evidence="8">The sequence shown here is derived from an EMBL/GenBank/DDBJ whole genome shotgun (WGS) entry which is preliminary data.</text>
</comment>
<protein>
    <recommendedName>
        <fullName evidence="6">Ribosomal RNA small subunit methyltransferase I</fullName>
        <ecNumber evidence="6">2.1.1.198</ecNumber>
    </recommendedName>
    <alternativeName>
        <fullName evidence="6">16S rRNA 2'-O-ribose C1402 methyltransferase</fullName>
    </alternativeName>
    <alternativeName>
        <fullName evidence="6">rRNA (cytidine-2'-O-)-methyltransferase RsmI</fullName>
    </alternativeName>
</protein>
<keyword evidence="4 6" id="KW-0808">Transferase</keyword>
<comment type="catalytic activity">
    <reaction evidence="6">
        <text>cytidine(1402) in 16S rRNA + S-adenosyl-L-methionine = 2'-O-methylcytidine(1402) in 16S rRNA + S-adenosyl-L-homocysteine + H(+)</text>
        <dbReference type="Rhea" id="RHEA:42924"/>
        <dbReference type="Rhea" id="RHEA-COMP:10285"/>
        <dbReference type="Rhea" id="RHEA-COMP:10286"/>
        <dbReference type="ChEBI" id="CHEBI:15378"/>
        <dbReference type="ChEBI" id="CHEBI:57856"/>
        <dbReference type="ChEBI" id="CHEBI:59789"/>
        <dbReference type="ChEBI" id="CHEBI:74495"/>
        <dbReference type="ChEBI" id="CHEBI:82748"/>
        <dbReference type="EC" id="2.1.1.198"/>
    </reaction>
</comment>
<evidence type="ECO:0000256" key="1">
    <source>
        <dbReference type="ARBA" id="ARBA00022490"/>
    </source>
</evidence>
<evidence type="ECO:0000313" key="9">
    <source>
        <dbReference type="Proteomes" id="UP000824145"/>
    </source>
</evidence>
<organism evidence="8 9">
    <name type="scientific">Candidatus Caccalectryoclostridium excrementigallinarum</name>
    <dbReference type="NCBI Taxonomy" id="2840710"/>
    <lineage>
        <taxon>Bacteria</taxon>
        <taxon>Bacillati</taxon>
        <taxon>Bacillota</taxon>
        <taxon>Clostridia</taxon>
        <taxon>Christensenellales</taxon>
        <taxon>Christensenellaceae</taxon>
        <taxon>Christensenellaceae incertae sedis</taxon>
        <taxon>Candidatus Caccalectryoclostridium</taxon>
    </lineage>
</organism>
<dbReference type="CDD" id="cd11648">
    <property type="entry name" value="RsmI"/>
    <property type="match status" value="1"/>
</dbReference>
<dbReference type="InterPro" id="IPR035996">
    <property type="entry name" value="4pyrrol_Methylase_sf"/>
</dbReference>
<dbReference type="Gene3D" id="3.30.950.10">
    <property type="entry name" value="Methyltransferase, Cobalt-precorrin-4 Transmethylase, Domain 2"/>
    <property type="match status" value="1"/>
</dbReference>
<gene>
    <name evidence="6 8" type="primary">rsmI</name>
    <name evidence="8" type="ORF">IAB07_05005</name>
</gene>
<keyword evidence="2 6" id="KW-0698">rRNA processing</keyword>
<proteinExistence type="inferred from homology"/>
<dbReference type="HAMAP" id="MF_01877">
    <property type="entry name" value="16SrRNA_methyltr_I"/>
    <property type="match status" value="1"/>
</dbReference>
<comment type="subcellular location">
    <subcellularLocation>
        <location evidence="6">Cytoplasm</location>
    </subcellularLocation>
</comment>
<dbReference type="InterPro" id="IPR014777">
    <property type="entry name" value="4pyrrole_Mease_sub1"/>
</dbReference>
<keyword evidence="5 6" id="KW-0949">S-adenosyl-L-methionine</keyword>
<accession>A0A9D1MM62</accession>
<evidence type="ECO:0000256" key="6">
    <source>
        <dbReference type="HAMAP-Rule" id="MF_01877"/>
    </source>
</evidence>
<dbReference type="InterPro" id="IPR014776">
    <property type="entry name" value="4pyrrole_Mease_sub2"/>
</dbReference>
<dbReference type="SUPFAM" id="SSF53790">
    <property type="entry name" value="Tetrapyrrole methylase"/>
    <property type="match status" value="1"/>
</dbReference>
<dbReference type="PIRSF" id="PIRSF005917">
    <property type="entry name" value="MTase_YraL"/>
    <property type="match status" value="1"/>
</dbReference>
<dbReference type="InterPro" id="IPR000878">
    <property type="entry name" value="4pyrrol_Mease"/>
</dbReference>
<dbReference type="Pfam" id="PF00590">
    <property type="entry name" value="TP_methylase"/>
    <property type="match status" value="1"/>
</dbReference>
<dbReference type="Gene3D" id="3.40.1010.10">
    <property type="entry name" value="Cobalt-precorrin-4 Transmethylase, Domain 1"/>
    <property type="match status" value="1"/>
</dbReference>
<dbReference type="GO" id="GO:0070677">
    <property type="term" value="F:rRNA (cytosine-2'-O-)-methyltransferase activity"/>
    <property type="evidence" value="ECO:0007669"/>
    <property type="project" value="UniProtKB-UniRule"/>
</dbReference>
<reference evidence="8" key="1">
    <citation type="submission" date="2020-10" db="EMBL/GenBank/DDBJ databases">
        <authorList>
            <person name="Gilroy R."/>
        </authorList>
    </citation>
    <scope>NUCLEOTIDE SEQUENCE</scope>
    <source>
        <strain evidence="8">9366</strain>
    </source>
</reference>
<sequence>MEKSKGMLTLVGTPIGNAGDLSQRGLQALLDADVIACEDTRRSLPFLLGRGVKKPLVSYHKHNEKSGAEHLLSLLEQGKNVALVTDAGMPAISDPGAEVVRLARSAGIKVTCAPGPTALTTAAALAGLTGAFCFLGFLPQKAKERSLLLSKFAPLPAALIFYVSPHDLKKDLDFLYLALGKRKITLVREMTKLFEEVIEGELGETDGIEPRGEYVLIVRAGEEQESAEDPRELLKSLLEGGTDRKSAIKQVAARCKLPRDTVYKMALEHEGEE</sequence>
<dbReference type="GO" id="GO:0005737">
    <property type="term" value="C:cytoplasm"/>
    <property type="evidence" value="ECO:0007669"/>
    <property type="project" value="UniProtKB-SubCell"/>
</dbReference>
<keyword evidence="3 6" id="KW-0489">Methyltransferase</keyword>
<dbReference type="InterPro" id="IPR008189">
    <property type="entry name" value="rRNA_ssu_MeTfrase_I"/>
</dbReference>
<dbReference type="NCBIfam" id="TIGR00096">
    <property type="entry name" value="16S rRNA (cytidine(1402)-2'-O)-methyltransferase"/>
    <property type="match status" value="1"/>
</dbReference>
<dbReference type="Proteomes" id="UP000824145">
    <property type="component" value="Unassembled WGS sequence"/>
</dbReference>
<dbReference type="AlphaFoldDB" id="A0A9D1MM62"/>
<evidence type="ECO:0000256" key="3">
    <source>
        <dbReference type="ARBA" id="ARBA00022603"/>
    </source>
</evidence>
<dbReference type="PANTHER" id="PTHR46111">
    <property type="entry name" value="RIBOSOMAL RNA SMALL SUBUNIT METHYLTRANSFERASE I"/>
    <property type="match status" value="1"/>
</dbReference>
<dbReference type="EC" id="2.1.1.198" evidence="6"/>